<gene>
    <name evidence="2" type="primary">LOC127741655</name>
</gene>
<protein>
    <submittedName>
        <fullName evidence="2">Kinesin-like protein KIN-5C</fullName>
    </submittedName>
</protein>
<reference evidence="2" key="2">
    <citation type="submission" date="2025-08" db="UniProtKB">
        <authorList>
            <consortium name="RefSeq"/>
        </authorList>
    </citation>
    <scope>IDENTIFICATION</scope>
    <source>
        <tissue evidence="2">Whole plant</tissue>
    </source>
</reference>
<organism evidence="1 2">
    <name type="scientific">Arachis duranensis</name>
    <name type="common">Wild peanut</name>
    <dbReference type="NCBI Taxonomy" id="130453"/>
    <lineage>
        <taxon>Eukaryota</taxon>
        <taxon>Viridiplantae</taxon>
        <taxon>Streptophyta</taxon>
        <taxon>Embryophyta</taxon>
        <taxon>Tracheophyta</taxon>
        <taxon>Spermatophyta</taxon>
        <taxon>Magnoliopsida</taxon>
        <taxon>eudicotyledons</taxon>
        <taxon>Gunneridae</taxon>
        <taxon>Pentapetalae</taxon>
        <taxon>rosids</taxon>
        <taxon>fabids</taxon>
        <taxon>Fabales</taxon>
        <taxon>Fabaceae</taxon>
        <taxon>Papilionoideae</taxon>
        <taxon>50 kb inversion clade</taxon>
        <taxon>dalbergioids sensu lato</taxon>
        <taxon>Dalbergieae</taxon>
        <taxon>Pterocarpus clade</taxon>
        <taxon>Arachis</taxon>
    </lineage>
</organism>
<sequence>MKRIDDAVNEKESKHISAVVSLISNASNRNEQHDMEINSAHVVAEENVGKNSKDLFEQFDGKCMVSLHSKIGCKKAAKFFYYWHSDVCVH</sequence>
<dbReference type="Proteomes" id="UP000515211">
    <property type="component" value="Chromosome 1"/>
</dbReference>
<accession>A0A9C6TB22</accession>
<dbReference type="GeneID" id="127741655"/>
<proteinExistence type="predicted"/>
<keyword evidence="1" id="KW-1185">Reference proteome</keyword>
<dbReference type="RefSeq" id="XP_052110605.1">
    <property type="nucleotide sequence ID" value="XM_052254645.1"/>
</dbReference>
<dbReference type="KEGG" id="adu:127741655"/>
<evidence type="ECO:0000313" key="2">
    <source>
        <dbReference type="RefSeq" id="XP_052110605.1"/>
    </source>
</evidence>
<name>A0A9C6TB22_ARADU</name>
<dbReference type="AlphaFoldDB" id="A0A9C6TB22"/>
<evidence type="ECO:0000313" key="1">
    <source>
        <dbReference type="Proteomes" id="UP000515211"/>
    </source>
</evidence>
<reference evidence="1" key="1">
    <citation type="journal article" date="2016" name="Nat. Genet.">
        <title>The genome sequences of Arachis duranensis and Arachis ipaensis, the diploid ancestors of cultivated peanut.</title>
        <authorList>
            <person name="Bertioli D.J."/>
            <person name="Cannon S.B."/>
            <person name="Froenicke L."/>
            <person name="Huang G."/>
            <person name="Farmer A.D."/>
            <person name="Cannon E.K."/>
            <person name="Liu X."/>
            <person name="Gao D."/>
            <person name="Clevenger J."/>
            <person name="Dash S."/>
            <person name="Ren L."/>
            <person name="Moretzsohn M.C."/>
            <person name="Shirasawa K."/>
            <person name="Huang W."/>
            <person name="Vidigal B."/>
            <person name="Abernathy B."/>
            <person name="Chu Y."/>
            <person name="Niederhuth C.E."/>
            <person name="Umale P."/>
            <person name="Araujo A.C."/>
            <person name="Kozik A."/>
            <person name="Kim K.D."/>
            <person name="Burow M.D."/>
            <person name="Varshney R.K."/>
            <person name="Wang X."/>
            <person name="Zhang X."/>
            <person name="Barkley N."/>
            <person name="Guimaraes P.M."/>
            <person name="Isobe S."/>
            <person name="Guo B."/>
            <person name="Liao B."/>
            <person name="Stalker H.T."/>
            <person name="Schmitz R.J."/>
            <person name="Scheffler B.E."/>
            <person name="Leal-Bertioli S.C."/>
            <person name="Xun X."/>
            <person name="Jackson S.A."/>
            <person name="Michelmore R."/>
            <person name="Ozias-Akins P."/>
        </authorList>
    </citation>
    <scope>NUCLEOTIDE SEQUENCE [LARGE SCALE GENOMIC DNA]</scope>
    <source>
        <strain evidence="1">cv. V14167</strain>
    </source>
</reference>